<sequence>MVVFKRFAVLLACAFWGVAASAQSTGAAFDVGTIQSPILVIESDRAFAQSAFGKRASLEIERAGSEIASENRQIETELKNEELALTAQRESLEPEVFRKLADAFDEKVQNLRREQDTKARALVERQETARRQFLVAVKPVLNEIMLDFGASLILEKRNVFVSVAAIDITDQVVLGINSLLGENSDVVPEPVDQNPDP</sequence>
<dbReference type="EMBL" id="FXYH01000004">
    <property type="protein sequence ID" value="SMX38925.1"/>
    <property type="molecule type" value="Genomic_DNA"/>
</dbReference>
<evidence type="ECO:0000313" key="5">
    <source>
        <dbReference type="Proteomes" id="UP000220836"/>
    </source>
</evidence>
<dbReference type="RefSeq" id="WP_097804100.1">
    <property type="nucleotide sequence ID" value="NZ_FXYH01000004.1"/>
</dbReference>
<dbReference type="Gene3D" id="3.30.910.20">
    <property type="entry name" value="Skp domain"/>
    <property type="match status" value="1"/>
</dbReference>
<dbReference type="InterPro" id="IPR005632">
    <property type="entry name" value="Chaperone_Skp"/>
</dbReference>
<keyword evidence="2 3" id="KW-0732">Signal</keyword>
<evidence type="ECO:0000313" key="4">
    <source>
        <dbReference type="EMBL" id="SMX38925.1"/>
    </source>
</evidence>
<dbReference type="InterPro" id="IPR024930">
    <property type="entry name" value="Skp_dom_sf"/>
</dbReference>
<accession>A0A238K7Z7</accession>
<dbReference type="PANTHER" id="PTHR35089:SF1">
    <property type="entry name" value="CHAPERONE PROTEIN SKP"/>
    <property type="match status" value="1"/>
</dbReference>
<dbReference type="Pfam" id="PF03938">
    <property type="entry name" value="OmpH"/>
    <property type="match status" value="1"/>
</dbReference>
<dbReference type="PANTHER" id="PTHR35089">
    <property type="entry name" value="CHAPERONE PROTEIN SKP"/>
    <property type="match status" value="1"/>
</dbReference>
<dbReference type="GO" id="GO:0051082">
    <property type="term" value="F:unfolded protein binding"/>
    <property type="evidence" value="ECO:0007669"/>
    <property type="project" value="InterPro"/>
</dbReference>
<gene>
    <name evidence="4" type="ORF">PEV8663_01612</name>
</gene>
<reference evidence="4 5" key="1">
    <citation type="submission" date="2017-05" db="EMBL/GenBank/DDBJ databases">
        <authorList>
            <person name="Song R."/>
            <person name="Chenine A.L."/>
            <person name="Ruprecht R.M."/>
        </authorList>
    </citation>
    <scope>NUCLEOTIDE SEQUENCE [LARGE SCALE GENOMIC DNA]</scope>
    <source>
        <strain evidence="4 5">CECT 8663</strain>
    </source>
</reference>
<evidence type="ECO:0000256" key="2">
    <source>
        <dbReference type="ARBA" id="ARBA00022729"/>
    </source>
</evidence>
<proteinExistence type="inferred from homology"/>
<keyword evidence="5" id="KW-1185">Reference proteome</keyword>
<dbReference type="GO" id="GO:0005829">
    <property type="term" value="C:cytosol"/>
    <property type="evidence" value="ECO:0007669"/>
    <property type="project" value="TreeGrafter"/>
</dbReference>
<dbReference type="AlphaFoldDB" id="A0A238K7Z7"/>
<comment type="similarity">
    <text evidence="1">Belongs to the Skp family.</text>
</comment>
<dbReference type="Proteomes" id="UP000220836">
    <property type="component" value="Unassembled WGS sequence"/>
</dbReference>
<dbReference type="OrthoDB" id="7868372at2"/>
<dbReference type="SUPFAM" id="SSF111384">
    <property type="entry name" value="OmpH-like"/>
    <property type="match status" value="1"/>
</dbReference>
<feature type="chain" id="PRO_5012195700" evidence="3">
    <location>
        <begin position="23"/>
        <end position="197"/>
    </location>
</feature>
<evidence type="ECO:0000256" key="3">
    <source>
        <dbReference type="SAM" id="SignalP"/>
    </source>
</evidence>
<protein>
    <submittedName>
        <fullName evidence="4">Outer membrane protein (OmpH-like)</fullName>
    </submittedName>
</protein>
<dbReference type="GO" id="GO:0050821">
    <property type="term" value="P:protein stabilization"/>
    <property type="evidence" value="ECO:0007669"/>
    <property type="project" value="TreeGrafter"/>
</dbReference>
<feature type="signal peptide" evidence="3">
    <location>
        <begin position="1"/>
        <end position="22"/>
    </location>
</feature>
<evidence type="ECO:0000256" key="1">
    <source>
        <dbReference type="ARBA" id="ARBA00009091"/>
    </source>
</evidence>
<name>A0A238K7Z7_9RHOB</name>
<organism evidence="4 5">
    <name type="scientific">Pelagimonas varians</name>
    <dbReference type="NCBI Taxonomy" id="696760"/>
    <lineage>
        <taxon>Bacteria</taxon>
        <taxon>Pseudomonadati</taxon>
        <taxon>Pseudomonadota</taxon>
        <taxon>Alphaproteobacteria</taxon>
        <taxon>Rhodobacterales</taxon>
        <taxon>Roseobacteraceae</taxon>
        <taxon>Pelagimonas</taxon>
    </lineage>
</organism>
<dbReference type="SMART" id="SM00935">
    <property type="entry name" value="OmpH"/>
    <property type="match status" value="1"/>
</dbReference>